<dbReference type="AlphaFoldDB" id="A0A6M2DJC7"/>
<evidence type="ECO:0000259" key="7">
    <source>
        <dbReference type="PROSITE" id="PS51857"/>
    </source>
</evidence>
<feature type="region of interest" description="Disordered" evidence="6">
    <location>
        <begin position="925"/>
        <end position="959"/>
    </location>
</feature>
<protein>
    <submittedName>
        <fullName evidence="9">Putative cold shock domain-containing protein e1</fullName>
    </submittedName>
</protein>
<feature type="compositionally biased region" description="Low complexity" evidence="6">
    <location>
        <begin position="638"/>
        <end position="665"/>
    </location>
</feature>
<comment type="subcellular location">
    <subcellularLocation>
        <location evidence="1">Cytoplasm</location>
    </subcellularLocation>
</comment>
<organism evidence="9">
    <name type="scientific">Xenopsylla cheopis</name>
    <name type="common">Oriental rat flea</name>
    <name type="synonym">Pulex cheopis</name>
    <dbReference type="NCBI Taxonomy" id="163159"/>
    <lineage>
        <taxon>Eukaryota</taxon>
        <taxon>Metazoa</taxon>
        <taxon>Ecdysozoa</taxon>
        <taxon>Arthropoda</taxon>
        <taxon>Hexapoda</taxon>
        <taxon>Insecta</taxon>
        <taxon>Pterygota</taxon>
        <taxon>Neoptera</taxon>
        <taxon>Endopterygota</taxon>
        <taxon>Siphonaptera</taxon>
        <taxon>Pulicidae</taxon>
        <taxon>Xenopsyllinae</taxon>
        <taxon>Xenopsylla</taxon>
    </lineage>
</organism>
<feature type="compositionally biased region" description="Low complexity" evidence="6">
    <location>
        <begin position="91"/>
        <end position="104"/>
    </location>
</feature>
<dbReference type="Pfam" id="PF00313">
    <property type="entry name" value="CSD"/>
    <property type="match status" value="5"/>
</dbReference>
<evidence type="ECO:0000259" key="8">
    <source>
        <dbReference type="PROSITE" id="PS51938"/>
    </source>
</evidence>
<evidence type="ECO:0000256" key="3">
    <source>
        <dbReference type="ARBA" id="ARBA00022737"/>
    </source>
</evidence>
<feature type="region of interest" description="Disordered" evidence="6">
    <location>
        <begin position="638"/>
        <end position="673"/>
    </location>
</feature>
<feature type="domain" description="CSD" evidence="7">
    <location>
        <begin position="464"/>
        <end position="532"/>
    </location>
</feature>
<dbReference type="InterPro" id="IPR024642">
    <property type="entry name" value="SUZ-C"/>
</dbReference>
<dbReference type="InterPro" id="IPR011129">
    <property type="entry name" value="CSD"/>
</dbReference>
<evidence type="ECO:0000256" key="4">
    <source>
        <dbReference type="ARBA" id="ARBA00022884"/>
    </source>
</evidence>
<dbReference type="FunFam" id="2.40.50.140:FF:000055">
    <property type="entry name" value="Cold shock domain containing E1, RNA-binding"/>
    <property type="match status" value="1"/>
</dbReference>
<feature type="compositionally biased region" description="Polar residues" evidence="6">
    <location>
        <begin position="561"/>
        <end position="573"/>
    </location>
</feature>
<dbReference type="InterPro" id="IPR002059">
    <property type="entry name" value="CSP_DNA-bd"/>
</dbReference>
<accession>A0A6M2DJC7</accession>
<keyword evidence="3" id="KW-0677">Repeat</keyword>
<keyword evidence="2" id="KW-0963">Cytoplasm</keyword>
<dbReference type="InterPro" id="IPR019844">
    <property type="entry name" value="CSD_CS"/>
</dbReference>
<feature type="domain" description="CSD" evidence="7">
    <location>
        <begin position="299"/>
        <end position="360"/>
    </location>
</feature>
<dbReference type="CDD" id="cd04458">
    <property type="entry name" value="CSP_CDS"/>
    <property type="match status" value="4"/>
</dbReference>
<dbReference type="SUPFAM" id="SSF50249">
    <property type="entry name" value="Nucleic acid-binding proteins"/>
    <property type="match status" value="5"/>
</dbReference>
<dbReference type="InterPro" id="IPR056400">
    <property type="entry name" value="CSDE1"/>
</dbReference>
<feature type="domain" description="CSD" evidence="7">
    <location>
        <begin position="838"/>
        <end position="902"/>
    </location>
</feature>
<name>A0A6M2DJC7_XENCH</name>
<evidence type="ECO:0000313" key="9">
    <source>
        <dbReference type="EMBL" id="NOV45994.1"/>
    </source>
</evidence>
<keyword evidence="4" id="KW-0694">RNA-binding</keyword>
<feature type="domain" description="CSD" evidence="7">
    <location>
        <begin position="679"/>
        <end position="749"/>
    </location>
</feature>
<feature type="domain" description="SUZ-C" evidence="8">
    <location>
        <begin position="908"/>
        <end position="948"/>
    </location>
</feature>
<reference evidence="9" key="1">
    <citation type="submission" date="2020-03" db="EMBL/GenBank/DDBJ databases">
        <title>Transcriptomic Profiling of the Digestive Tract of the Rat Flea, Xenopsylla cheopis, Following Blood Feeding and Infection with Yersinia pestis.</title>
        <authorList>
            <person name="Bland D.M."/>
            <person name="Martens C.A."/>
            <person name="Virtaneva K."/>
            <person name="Kanakabandi K."/>
            <person name="Long D."/>
            <person name="Rosenke R."/>
            <person name="Saturday G.A."/>
            <person name="Hoyt F.H."/>
            <person name="Bruno D.P."/>
            <person name="Ribeiro J.M.C."/>
            <person name="Hinnebusch J."/>
        </authorList>
    </citation>
    <scope>NUCLEOTIDE SEQUENCE</scope>
</reference>
<feature type="compositionally biased region" description="Low complexity" evidence="6">
    <location>
        <begin position="115"/>
        <end position="144"/>
    </location>
</feature>
<feature type="domain" description="CSD" evidence="7">
    <location>
        <begin position="146"/>
        <end position="210"/>
    </location>
</feature>
<proteinExistence type="inferred from homology"/>
<dbReference type="PROSITE" id="PS00352">
    <property type="entry name" value="CSD_1"/>
    <property type="match status" value="3"/>
</dbReference>
<dbReference type="Pfam" id="PF23456">
    <property type="entry name" value="CSDE1"/>
    <property type="match status" value="4"/>
</dbReference>
<dbReference type="EMBL" id="GIIL01002268">
    <property type="protein sequence ID" value="NOV45994.1"/>
    <property type="molecule type" value="Transcribed_RNA"/>
</dbReference>
<dbReference type="PANTHER" id="PTHR12913">
    <property type="entry name" value="UNR PROTEIN N-RAS UPSTREAM GENE PROTEIN"/>
    <property type="match status" value="1"/>
</dbReference>
<feature type="region of interest" description="Disordered" evidence="6">
    <location>
        <begin position="552"/>
        <end position="585"/>
    </location>
</feature>
<dbReference type="PANTHER" id="PTHR12913:SF1">
    <property type="entry name" value="COLD SHOCK DOMAIN-CONTAINING PROTEIN E1"/>
    <property type="match status" value="1"/>
</dbReference>
<dbReference type="GO" id="GO:0003723">
    <property type="term" value="F:RNA binding"/>
    <property type="evidence" value="ECO:0007669"/>
    <property type="project" value="UniProtKB-KW"/>
</dbReference>
<dbReference type="GO" id="GO:1905172">
    <property type="term" value="F:RISC complex binding"/>
    <property type="evidence" value="ECO:0007669"/>
    <property type="project" value="UniProtKB-ARBA"/>
</dbReference>
<evidence type="ECO:0000256" key="6">
    <source>
        <dbReference type="SAM" id="MobiDB-lite"/>
    </source>
</evidence>
<feature type="region of interest" description="Disordered" evidence="6">
    <location>
        <begin position="76"/>
        <end position="145"/>
    </location>
</feature>
<dbReference type="Pfam" id="PF12901">
    <property type="entry name" value="SUZ-C"/>
    <property type="match status" value="1"/>
</dbReference>
<comment type="similarity">
    <text evidence="5">Belongs to the UNR family.</text>
</comment>
<dbReference type="InterPro" id="IPR012340">
    <property type="entry name" value="NA-bd_OB-fold"/>
</dbReference>
<sequence length="959" mass="104569">MSNNPQWKSFQPSSLTSDPAILDFKSYSNISAPGHNSTPKSYRNGGFSDAKQYFSYPTSSSPPLCSSGGSTGRFPTIGTFSLDNPGGVGNGTSQNQSTSFNSSGDSGTVGLFTPNNSQTSSGGGNLNNNSFGSSGSNNDSNNQGTRETGIIEKLLHSYGFIQCCERQARLFFHFSQFSGNIEHLKIGDPVEFEMTYDRRTGKPIASTVSKIAPEVVLSEERVTGNVTTELRTEGSGDTQGRISYENRGECFFLPYTKDDVEGNVTLRSGDKVSFQIATNQRGNLGACHVRLENPAHPVLYRGVVCSMKESFGFIERADVVKEIFFHFSEAKTTEELRPGDDVEFIILTRNGKEVACNIVRLPAGTVVFEDVDPDITKGQVLKPLDRGNGQRHQSDPLPGRIRYRAPDHSEVEVPFGDKDQKGDFTLRHGDWVQFQLATDRRDQLRRATSISLLDESFVVSGERRDQGVVVALKDGFGFLRCAEREPRLFFHFTEVLDVAREISMGDEVEFTAVQDPNSSFANLRHSAIRIKHLPPGTVKFETLVESNLTGVVTREAAPRSPSKTQNGATQQNGGPIVPEGGMISYQSNGQKKSVPFFAKDCDRQPRIGDKVEFNISQVKRNKELIATDVVVTAISNQSSNHSFNGSSSSSSSSTNSTSSSTRNGSVTKNGRQSLSNGQLYQGFVAALKDGFGFIETTEHDKEVFFHFSNFEGDTSSLDLGQEVEYILAPRGSNGSSGSGSCCSAENVRTITRGSIPLPEGTGPLLNGTVARPLRSVNPDQNEYSGLIQVVSENGDKENYEFGITGLSNKRDLLQNGDPVTLRVDTEGRATEVTALRKKRRATVDAIKGLFGFLAYEVEEGKKLFFHMSEVEDGVQLQQGDTVEFALITNQRSGKSSACNVVKVTDIQARPERLISRLRVSSLEETGPRLTVSRQPKGPDGSKGFSLSARQPRLPGVIAE</sequence>
<evidence type="ECO:0000256" key="1">
    <source>
        <dbReference type="ARBA" id="ARBA00004496"/>
    </source>
</evidence>
<evidence type="ECO:0000256" key="5">
    <source>
        <dbReference type="ARBA" id="ARBA00044751"/>
    </source>
</evidence>
<dbReference type="GO" id="GO:0005737">
    <property type="term" value="C:cytoplasm"/>
    <property type="evidence" value="ECO:0007669"/>
    <property type="project" value="UniProtKB-SubCell"/>
</dbReference>
<dbReference type="SMART" id="SM00357">
    <property type="entry name" value="CSP"/>
    <property type="match status" value="5"/>
</dbReference>
<evidence type="ECO:0000256" key="2">
    <source>
        <dbReference type="ARBA" id="ARBA00022490"/>
    </source>
</evidence>
<dbReference type="PROSITE" id="PS51938">
    <property type="entry name" value="SUZ_C"/>
    <property type="match status" value="1"/>
</dbReference>
<dbReference type="PROSITE" id="PS51857">
    <property type="entry name" value="CSD_2"/>
    <property type="match status" value="5"/>
</dbReference>
<dbReference type="Gene3D" id="2.40.50.140">
    <property type="entry name" value="Nucleic acid-binding proteins"/>
    <property type="match status" value="7"/>
</dbReference>